<dbReference type="AlphaFoldDB" id="S7V9A5"/>
<evidence type="ECO:0000313" key="1">
    <source>
        <dbReference type="EMBL" id="EPR43254.1"/>
    </source>
</evidence>
<protein>
    <submittedName>
        <fullName evidence="1">Uncharacterized protein</fullName>
    </submittedName>
</protein>
<comment type="caution">
    <text evidence="1">The sequence shown here is derived from an EMBL/GenBank/DDBJ whole genome shotgun (WGS) entry which is preliminary data.</text>
</comment>
<reference evidence="1 2" key="1">
    <citation type="journal article" date="2013" name="Genome Announc.">
        <title>Draft genome sequences for three mercury-methylating, sulfate-reducing bacteria.</title>
        <authorList>
            <person name="Brown S.D."/>
            <person name="Hurt R.A.Jr."/>
            <person name="Gilmour C.C."/>
            <person name="Elias D.A."/>
        </authorList>
    </citation>
    <scope>NUCLEOTIDE SEQUENCE [LARGE SCALE GENOMIC DNA]</scope>
    <source>
        <strain evidence="1 2">DSM 2059</strain>
    </source>
</reference>
<dbReference type="eggNOG" id="ENOG503324R">
    <property type="taxonomic scope" value="Bacteria"/>
</dbReference>
<name>S7V9A5_DESML</name>
<dbReference type="STRING" id="897.B2D07_08390"/>
<evidence type="ECO:0000313" key="2">
    <source>
        <dbReference type="Proteomes" id="UP000014977"/>
    </source>
</evidence>
<dbReference type="EMBL" id="ATHJ01000057">
    <property type="protein sequence ID" value="EPR43254.1"/>
    <property type="molecule type" value="Genomic_DNA"/>
</dbReference>
<organism evidence="1 2">
    <name type="scientific">Desulfococcus multivorans DSM 2059</name>
    <dbReference type="NCBI Taxonomy" id="1121405"/>
    <lineage>
        <taxon>Bacteria</taxon>
        <taxon>Pseudomonadati</taxon>
        <taxon>Thermodesulfobacteriota</taxon>
        <taxon>Desulfobacteria</taxon>
        <taxon>Desulfobacterales</taxon>
        <taxon>Desulfococcaceae</taxon>
        <taxon>Desulfococcus</taxon>
    </lineage>
</organism>
<accession>S7V9A5</accession>
<keyword evidence="2" id="KW-1185">Reference proteome</keyword>
<sequence>MYLLTEKARLACDHDNGTVAVEPTQTLVTIANDRVLVETDPEGRSISGCPNVAPGIKACGLTLKVREGYSDLLCIEGRRICLDTVTGLTDGTPPGAVTYTVRDPGQDIAGER</sequence>
<dbReference type="Proteomes" id="UP000014977">
    <property type="component" value="Unassembled WGS sequence"/>
</dbReference>
<dbReference type="OrthoDB" id="3078369at2"/>
<gene>
    <name evidence="1" type="ORF">dsmv_1280</name>
</gene>
<proteinExistence type="predicted"/>